<keyword evidence="2" id="KW-0812">Transmembrane</keyword>
<keyword evidence="4" id="KW-1185">Reference proteome</keyword>
<evidence type="ECO:0000313" key="4">
    <source>
        <dbReference type="Proteomes" id="UP001500221"/>
    </source>
</evidence>
<reference evidence="4" key="1">
    <citation type="journal article" date="2019" name="Int. J. Syst. Evol. Microbiol.">
        <title>The Global Catalogue of Microorganisms (GCM) 10K type strain sequencing project: providing services to taxonomists for standard genome sequencing and annotation.</title>
        <authorList>
            <consortium name="The Broad Institute Genomics Platform"/>
            <consortium name="The Broad Institute Genome Sequencing Center for Infectious Disease"/>
            <person name="Wu L."/>
            <person name="Ma J."/>
        </authorList>
    </citation>
    <scope>NUCLEOTIDE SEQUENCE [LARGE SCALE GENOMIC DNA]</scope>
    <source>
        <strain evidence="4">JCM 18459</strain>
    </source>
</reference>
<sequence length="268" mass="27381">MSTSQTDTARSDHPRGLDPFETALLAELRREVATRAAQATPTSRPSRRRPPWWAGAASVAAVGAAFAVVTALAATPDRAPSDGVAAQPGVTQTERLRPAAFTVRTDADDDVVVAIRRFEDAAGLEAALAEHGIDAEVAFDADRPAGEPALPDSAPDAGPVLPYVPVDPADPEAGGSLGVNEPGNVYSPGPGDPVAGDVGPLDPYGCGLDAAAGLSHEGGVWRLRIPAGSPLRDRPIEIVTAGDARIGVSYPGTRAGTRCAVVPVTAPR</sequence>
<protein>
    <submittedName>
        <fullName evidence="3">Uncharacterized protein</fullName>
    </submittedName>
</protein>
<name>A0ABP9P9J7_9ACTN</name>
<keyword evidence="2" id="KW-1133">Transmembrane helix</keyword>
<dbReference type="EMBL" id="BAABKG010000001">
    <property type="protein sequence ID" value="GAA5142938.1"/>
    <property type="molecule type" value="Genomic_DNA"/>
</dbReference>
<feature type="transmembrane region" description="Helical" evidence="2">
    <location>
        <begin position="52"/>
        <end position="74"/>
    </location>
</feature>
<keyword evidence="2" id="KW-0472">Membrane</keyword>
<organism evidence="3 4">
    <name type="scientific">Nocardioides marinquilinus</name>
    <dbReference type="NCBI Taxonomy" id="1210400"/>
    <lineage>
        <taxon>Bacteria</taxon>
        <taxon>Bacillati</taxon>
        <taxon>Actinomycetota</taxon>
        <taxon>Actinomycetes</taxon>
        <taxon>Propionibacteriales</taxon>
        <taxon>Nocardioidaceae</taxon>
        <taxon>Nocardioides</taxon>
    </lineage>
</organism>
<gene>
    <name evidence="3" type="ORF">GCM10023340_07250</name>
</gene>
<proteinExistence type="predicted"/>
<evidence type="ECO:0000313" key="3">
    <source>
        <dbReference type="EMBL" id="GAA5142938.1"/>
    </source>
</evidence>
<dbReference type="RefSeq" id="WP_345454611.1">
    <property type="nucleotide sequence ID" value="NZ_BAABKG010000001.1"/>
</dbReference>
<feature type="compositionally biased region" description="Basic and acidic residues" evidence="1">
    <location>
        <begin position="9"/>
        <end position="18"/>
    </location>
</feature>
<comment type="caution">
    <text evidence="3">The sequence shown here is derived from an EMBL/GenBank/DDBJ whole genome shotgun (WGS) entry which is preliminary data.</text>
</comment>
<dbReference type="Proteomes" id="UP001500221">
    <property type="component" value="Unassembled WGS sequence"/>
</dbReference>
<accession>A0ABP9P9J7</accession>
<feature type="region of interest" description="Disordered" evidence="1">
    <location>
        <begin position="1"/>
        <end position="51"/>
    </location>
</feature>
<evidence type="ECO:0000256" key="1">
    <source>
        <dbReference type="SAM" id="MobiDB-lite"/>
    </source>
</evidence>
<evidence type="ECO:0000256" key="2">
    <source>
        <dbReference type="SAM" id="Phobius"/>
    </source>
</evidence>